<evidence type="ECO:0000313" key="3">
    <source>
        <dbReference type="Proteomes" id="UP000298787"/>
    </source>
</evidence>
<feature type="compositionally biased region" description="Polar residues" evidence="1">
    <location>
        <begin position="43"/>
        <end position="62"/>
    </location>
</feature>
<dbReference type="Proteomes" id="UP000298787">
    <property type="component" value="Chromosome 17"/>
</dbReference>
<keyword evidence="3" id="KW-1185">Reference proteome</keyword>
<evidence type="ECO:0000313" key="2">
    <source>
        <dbReference type="EMBL" id="TKS85954.1"/>
    </source>
</evidence>
<feature type="compositionally biased region" description="Low complexity" evidence="1">
    <location>
        <begin position="10"/>
        <end position="41"/>
    </location>
</feature>
<feature type="compositionally biased region" description="Low complexity" evidence="1">
    <location>
        <begin position="84"/>
        <end position="94"/>
    </location>
</feature>
<dbReference type="STRING" id="240159.A0A4U5VCZ0"/>
<dbReference type="EMBL" id="CM014094">
    <property type="protein sequence ID" value="TKS85954.1"/>
    <property type="molecule type" value="Genomic_DNA"/>
</dbReference>
<name>A0A4U5VCZ0_COLLU</name>
<gene>
    <name evidence="2" type="ORF">D9C73_019388</name>
</gene>
<evidence type="ECO:0000256" key="1">
    <source>
        <dbReference type="SAM" id="MobiDB-lite"/>
    </source>
</evidence>
<dbReference type="AlphaFoldDB" id="A0A4U5VCZ0"/>
<feature type="region of interest" description="Disordered" evidence="1">
    <location>
        <begin position="1"/>
        <end position="99"/>
    </location>
</feature>
<protein>
    <submittedName>
        <fullName evidence="2">Echinoderm microtubule-associated protein-like 6</fullName>
    </submittedName>
</protein>
<feature type="compositionally biased region" description="Low complexity" evidence="1">
    <location>
        <begin position="63"/>
        <end position="75"/>
    </location>
</feature>
<sequence length="346" mass="39794">MFDRCLKTTQPQTKQHNRNQQQHNRNLTTTQPNQQQHNPKPTAQPQPNKQHNRNRTTTEPQPNNNRTATEQQQNRNRNRKTTNRNRTTTQPQPNKQHNLNLTRTFIRLFTLHWALTSSLTRTFLKACWEDNPSIRAITLGHGHILVGTKNGEVLEIDKTGPMTLLVQALPANDFICIDGQVNNSLHATEMFLMSPHVCMETISFTYTHTQVGWSKQESRQCQGNWLSKTVRNVLDALTLSARPFSWMNDMTAVRSCCAGWCICCELIGSGQVQNMPSDRRCDTGVMLSKLSHDRKKNSPPNPRSLEKDKHRKVDWSFDRRRFTITLKVAVPVGFYTQLTDIVQNSN</sequence>
<accession>A0A4U5VCZ0</accession>
<reference evidence="2 3" key="1">
    <citation type="submission" date="2019-01" db="EMBL/GenBank/DDBJ databases">
        <title>Genome Assembly of Collichthys lucidus.</title>
        <authorList>
            <person name="Cai M."/>
            <person name="Xiao S."/>
        </authorList>
    </citation>
    <scope>NUCLEOTIDE SEQUENCE [LARGE SCALE GENOMIC DNA]</scope>
    <source>
        <strain evidence="2">JT15FE1705JMU</strain>
        <tissue evidence="2">Muscle</tissue>
    </source>
</reference>
<organism evidence="2 3">
    <name type="scientific">Collichthys lucidus</name>
    <name type="common">Big head croaker</name>
    <name type="synonym">Sciaena lucida</name>
    <dbReference type="NCBI Taxonomy" id="240159"/>
    <lineage>
        <taxon>Eukaryota</taxon>
        <taxon>Metazoa</taxon>
        <taxon>Chordata</taxon>
        <taxon>Craniata</taxon>
        <taxon>Vertebrata</taxon>
        <taxon>Euteleostomi</taxon>
        <taxon>Actinopterygii</taxon>
        <taxon>Neopterygii</taxon>
        <taxon>Teleostei</taxon>
        <taxon>Neoteleostei</taxon>
        <taxon>Acanthomorphata</taxon>
        <taxon>Eupercaria</taxon>
        <taxon>Sciaenidae</taxon>
        <taxon>Collichthys</taxon>
    </lineage>
</organism>
<proteinExistence type="predicted"/>